<dbReference type="EMBL" id="JACXSI010000045">
    <property type="protein sequence ID" value="MBD3109858.1"/>
    <property type="molecule type" value="Genomic_DNA"/>
</dbReference>
<dbReference type="AlphaFoldDB" id="A0A927CY75"/>
<organism evidence="1 2">
    <name type="scientific">Peribacillus faecalis</name>
    <dbReference type="NCBI Taxonomy" id="2772559"/>
    <lineage>
        <taxon>Bacteria</taxon>
        <taxon>Bacillati</taxon>
        <taxon>Bacillota</taxon>
        <taxon>Bacilli</taxon>
        <taxon>Bacillales</taxon>
        <taxon>Bacillaceae</taxon>
        <taxon>Peribacillus</taxon>
    </lineage>
</organism>
<protein>
    <recommendedName>
        <fullName evidence="3">Threonine dehydratase</fullName>
    </recommendedName>
</protein>
<evidence type="ECO:0000313" key="2">
    <source>
        <dbReference type="Proteomes" id="UP000602076"/>
    </source>
</evidence>
<evidence type="ECO:0008006" key="3">
    <source>
        <dbReference type="Google" id="ProtNLM"/>
    </source>
</evidence>
<reference evidence="1" key="1">
    <citation type="submission" date="2020-09" db="EMBL/GenBank/DDBJ databases">
        <title>Bacillus faecalis sp. nov., a moderately halophilic bacterium isolated from cow faeces.</title>
        <authorList>
            <person name="Jiang L."/>
            <person name="Lee J."/>
        </authorList>
    </citation>
    <scope>NUCLEOTIDE SEQUENCE</scope>
    <source>
        <strain evidence="1">AGMB 02131</strain>
    </source>
</reference>
<gene>
    <name evidence="1" type="ORF">IEO70_16075</name>
</gene>
<accession>A0A927CY75</accession>
<sequence length="73" mass="8805">MEFSLCTHDCAMPVEVTLDDDNGRYTIRKSDTSGEYFNTPQELITWIRQNFHAEQFCDLNEYQEMMRVLQEYR</sequence>
<dbReference type="Proteomes" id="UP000602076">
    <property type="component" value="Unassembled WGS sequence"/>
</dbReference>
<keyword evidence="2" id="KW-1185">Reference proteome</keyword>
<evidence type="ECO:0000313" key="1">
    <source>
        <dbReference type="EMBL" id="MBD3109858.1"/>
    </source>
</evidence>
<comment type="caution">
    <text evidence="1">The sequence shown here is derived from an EMBL/GenBank/DDBJ whole genome shotgun (WGS) entry which is preliminary data.</text>
</comment>
<proteinExistence type="predicted"/>
<dbReference type="RefSeq" id="WP_190999388.1">
    <property type="nucleotide sequence ID" value="NZ_JACXSI010000045.1"/>
</dbReference>
<name>A0A927CY75_9BACI</name>